<dbReference type="HOGENOM" id="CLU_3343952_0_0_0"/>
<accession>F8E7K0</accession>
<dbReference type="EMBL" id="CP002858">
    <property type="protein sequence ID" value="AEI14987.1"/>
    <property type="molecule type" value="Genomic_DNA"/>
</dbReference>
<gene>
    <name evidence="1" type="ordered locus">Flexsi_1336</name>
</gene>
<dbReference type="Proteomes" id="UP000006621">
    <property type="component" value="Chromosome"/>
</dbReference>
<reference evidence="2" key="2">
    <citation type="submission" date="2011-06" db="EMBL/GenBank/DDBJ databases">
        <title>The complete genome of Flexistipes sinusarabici DSM 4947.</title>
        <authorList>
            <person name="Lucas S."/>
            <person name="Han J."/>
            <person name="Lapidus A."/>
            <person name="Bruce D."/>
            <person name="Goodwin L."/>
            <person name="Pitluck S."/>
            <person name="Peters L."/>
            <person name="Kyrpides N."/>
            <person name="Mavromatis K."/>
            <person name="Ivanova N."/>
            <person name="Mikhailova N."/>
            <person name="Chertkov O."/>
            <person name="Detter J.C."/>
            <person name="Tapia R."/>
            <person name="Han C."/>
            <person name="Land M."/>
            <person name="Hauser L."/>
            <person name="Markowitz V."/>
            <person name="Cheng J.-F."/>
            <person name="Hugenholtz P."/>
            <person name="Woyke T."/>
            <person name="Wu D."/>
            <person name="Spring S."/>
            <person name="Schroeder M."/>
            <person name="Brambilla E."/>
            <person name="Klenk H.-P."/>
            <person name="Eisen J.A."/>
        </authorList>
    </citation>
    <scope>NUCLEOTIDE SEQUENCE [LARGE SCALE GENOMIC DNA]</scope>
    <source>
        <strain evidence="2">DSM 4947 / MAS 10</strain>
    </source>
</reference>
<reference evidence="1 2" key="1">
    <citation type="journal article" date="2011" name="Stand. Genomic Sci.">
        <title>Genome sequence of the moderately thermophilic halophile Flexistipes sinusarabici strain (MAS10).</title>
        <authorList>
            <person name="Lapidus A."/>
            <person name="Chertkov O."/>
            <person name="Nolan M."/>
            <person name="Lucas S."/>
            <person name="Hammon N."/>
            <person name="Deshpande S."/>
            <person name="Cheng J.F."/>
            <person name="Tapia R."/>
            <person name="Han C."/>
            <person name="Goodwin L."/>
            <person name="Pitluck S."/>
            <person name="Liolios K."/>
            <person name="Pagani I."/>
            <person name="Ivanova N."/>
            <person name="Huntemann M."/>
            <person name="Mavromatis K."/>
            <person name="Mikhailova N."/>
            <person name="Pati A."/>
            <person name="Chen A."/>
            <person name="Palaniappan K."/>
            <person name="Land M."/>
            <person name="Hauser L."/>
            <person name="Brambilla E.M."/>
            <person name="Rohde M."/>
            <person name="Abt B."/>
            <person name="Spring S."/>
            <person name="Goker M."/>
            <person name="Bristow J."/>
            <person name="Eisen J.A."/>
            <person name="Markowitz V."/>
            <person name="Hugenholtz P."/>
            <person name="Kyrpides N.C."/>
            <person name="Klenk H.P."/>
            <person name="Woyke T."/>
        </authorList>
    </citation>
    <scope>NUCLEOTIDE SEQUENCE [LARGE SCALE GENOMIC DNA]</scope>
    <source>
        <strain evidence="2">DSM 4947 / MAS 10</strain>
    </source>
</reference>
<dbReference type="KEGG" id="fsi:Flexsi_1336"/>
<keyword evidence="2" id="KW-1185">Reference proteome</keyword>
<name>F8E7K0_FLESM</name>
<evidence type="ECO:0000313" key="1">
    <source>
        <dbReference type="EMBL" id="AEI14987.1"/>
    </source>
</evidence>
<dbReference type="STRING" id="717231.Flexsi_1336"/>
<evidence type="ECO:0000313" key="2">
    <source>
        <dbReference type="Proteomes" id="UP000006621"/>
    </source>
</evidence>
<proteinExistence type="predicted"/>
<dbReference type="AlphaFoldDB" id="F8E7K0"/>
<protein>
    <submittedName>
        <fullName evidence="1">Uncharacterized protein</fullName>
    </submittedName>
</protein>
<organism evidence="1 2">
    <name type="scientific">Flexistipes sinusarabici (strain ATCC 49648 / DSM 4947 / MAS 10)</name>
    <dbReference type="NCBI Taxonomy" id="717231"/>
    <lineage>
        <taxon>Bacteria</taxon>
        <taxon>Pseudomonadati</taxon>
        <taxon>Deferribacterota</taxon>
        <taxon>Deferribacteres</taxon>
        <taxon>Deferribacterales</taxon>
        <taxon>Flexistipitaceae</taxon>
        <taxon>Flexistipes</taxon>
    </lineage>
</organism>
<sequence>MAFRDKCKQNESYVLFYKIAKFRVDFRVNLSYMKLLY</sequence>